<organism evidence="2 3">
    <name type="scientific">Nocardia pseudobrasiliensis</name>
    <dbReference type="NCBI Taxonomy" id="45979"/>
    <lineage>
        <taxon>Bacteria</taxon>
        <taxon>Bacillati</taxon>
        <taxon>Actinomycetota</taxon>
        <taxon>Actinomycetes</taxon>
        <taxon>Mycobacteriales</taxon>
        <taxon>Nocardiaceae</taxon>
        <taxon>Nocardia</taxon>
    </lineage>
</organism>
<gene>
    <name evidence="2" type="ORF">DFR76_12030</name>
</gene>
<dbReference type="SUPFAM" id="SSF53335">
    <property type="entry name" value="S-adenosyl-L-methionine-dependent methyltransferases"/>
    <property type="match status" value="1"/>
</dbReference>
<dbReference type="AlphaFoldDB" id="A0A370HKR0"/>
<dbReference type="GO" id="GO:0032259">
    <property type="term" value="P:methylation"/>
    <property type="evidence" value="ECO:0007669"/>
    <property type="project" value="UniProtKB-KW"/>
</dbReference>
<accession>A0A370HKR0</accession>
<dbReference type="Gene3D" id="3.40.50.150">
    <property type="entry name" value="Vaccinia Virus protein VP39"/>
    <property type="match status" value="1"/>
</dbReference>
<dbReference type="STRING" id="1210086.GCA_001613105_07736"/>
<dbReference type="InterPro" id="IPR029063">
    <property type="entry name" value="SAM-dependent_MTases_sf"/>
</dbReference>
<dbReference type="InterPro" id="IPR041698">
    <property type="entry name" value="Methyltransf_25"/>
</dbReference>
<sequence length="236" mass="26554">MSVIRSQRSVREFYRKALTDGADTAERLDAPVCDRFAAFVNALDPRAPQTALELGYGRGTYAIALACLGFHTVAVDQIPAEILRTRIADQPELAQRLDIVEQRIENYDVRTQFGIVVARNVLHYLGRRHVRELLTRCIQSAPAGAGHYLEVFTDIERTDRTGRRVVIEGEAAYTAAEFRSLIDRLYHHWEGHLTVTTYSENNSSDTGNAADKRKYFRANRIIVTARHTAPIARGVA</sequence>
<dbReference type="EMBL" id="QQBC01000020">
    <property type="protein sequence ID" value="RDI59027.1"/>
    <property type="molecule type" value="Genomic_DNA"/>
</dbReference>
<comment type="caution">
    <text evidence="2">The sequence shown here is derived from an EMBL/GenBank/DDBJ whole genome shotgun (WGS) entry which is preliminary data.</text>
</comment>
<dbReference type="GO" id="GO:0008168">
    <property type="term" value="F:methyltransferase activity"/>
    <property type="evidence" value="ECO:0007669"/>
    <property type="project" value="UniProtKB-KW"/>
</dbReference>
<evidence type="ECO:0000313" key="3">
    <source>
        <dbReference type="Proteomes" id="UP000254869"/>
    </source>
</evidence>
<reference evidence="2 3" key="1">
    <citation type="submission" date="2018-07" db="EMBL/GenBank/DDBJ databases">
        <title>Genomic Encyclopedia of Type Strains, Phase IV (KMG-IV): sequencing the most valuable type-strain genomes for metagenomic binning, comparative biology and taxonomic classification.</title>
        <authorList>
            <person name="Goeker M."/>
        </authorList>
    </citation>
    <scope>NUCLEOTIDE SEQUENCE [LARGE SCALE GENOMIC DNA]</scope>
    <source>
        <strain evidence="2 3">DSM 44290</strain>
    </source>
</reference>
<proteinExistence type="predicted"/>
<dbReference type="Proteomes" id="UP000254869">
    <property type="component" value="Unassembled WGS sequence"/>
</dbReference>
<dbReference type="Pfam" id="PF13649">
    <property type="entry name" value="Methyltransf_25"/>
    <property type="match status" value="1"/>
</dbReference>
<name>A0A370HKR0_9NOCA</name>
<protein>
    <submittedName>
        <fullName evidence="2">Methyltransferase family protein</fullName>
    </submittedName>
</protein>
<keyword evidence="2" id="KW-0808">Transferase</keyword>
<keyword evidence="3" id="KW-1185">Reference proteome</keyword>
<evidence type="ECO:0000313" key="2">
    <source>
        <dbReference type="EMBL" id="RDI59027.1"/>
    </source>
</evidence>
<keyword evidence="2" id="KW-0489">Methyltransferase</keyword>
<evidence type="ECO:0000259" key="1">
    <source>
        <dbReference type="Pfam" id="PF13649"/>
    </source>
</evidence>
<feature type="domain" description="Methyltransferase" evidence="1">
    <location>
        <begin position="52"/>
        <end position="138"/>
    </location>
</feature>